<dbReference type="InterPro" id="IPR018503">
    <property type="entry name" value="Tetraspanin_CS"/>
</dbReference>
<feature type="transmembrane region" description="Helical" evidence="7">
    <location>
        <begin position="61"/>
        <end position="85"/>
    </location>
</feature>
<reference evidence="10" key="2">
    <citation type="submission" date="2018-11" db="EMBL/GenBank/DDBJ databases">
        <title>Trombidioid mite genomics.</title>
        <authorList>
            <person name="Dong X."/>
        </authorList>
    </citation>
    <scope>NUCLEOTIDE SEQUENCE</scope>
    <source>
        <strain evidence="10">UoL-WK</strain>
    </source>
</reference>
<evidence type="ECO:0000313" key="11">
    <source>
        <dbReference type="Proteomes" id="UP000285301"/>
    </source>
</evidence>
<feature type="disulfide bond" evidence="6">
    <location>
        <begin position="127"/>
        <end position="151"/>
    </location>
</feature>
<reference evidence="10 11" key="1">
    <citation type="journal article" date="2018" name="Gigascience">
        <title>Genomes of trombidid mites reveal novel predicted allergens and laterally-transferred genes associated with secondary metabolism.</title>
        <authorList>
            <person name="Dong X."/>
            <person name="Chaisiri K."/>
            <person name="Xia D."/>
            <person name="Armstrong S.D."/>
            <person name="Fang Y."/>
            <person name="Donnelly M.J."/>
            <person name="Kadowaki T."/>
            <person name="McGarry J.W."/>
            <person name="Darby A.C."/>
            <person name="Makepeace B.L."/>
        </authorList>
    </citation>
    <scope>NUCLEOTIDE SEQUENCE [LARGE SCALE GENOMIC DNA]</scope>
    <source>
        <strain evidence="10">UoL-WK</strain>
    </source>
</reference>
<dbReference type="PANTHER" id="PTHR19282">
    <property type="entry name" value="TETRASPANIN"/>
    <property type="match status" value="1"/>
</dbReference>
<feature type="transmembrane region" description="Helical" evidence="7">
    <location>
        <begin position="191"/>
        <end position="213"/>
    </location>
</feature>
<keyword evidence="3 7" id="KW-0812">Transmembrane</keyword>
<feature type="non-terminal residue" evidence="10">
    <location>
        <position position="1"/>
    </location>
</feature>
<dbReference type="PRINTS" id="PR00259">
    <property type="entry name" value="TMFOUR"/>
</dbReference>
<comment type="similarity">
    <text evidence="2 7">Belongs to the tetraspanin (TM4SF) family.</text>
</comment>
<sequence length="220" mass="23910">IFGILLIVLGAKSFDFPTSVKDVVTTTPDTAAIVLVVIGVVLFAIAFLGCCGAFKENHCMLVTFSIIILIILIVELIIGGVIIAFKNEVRAAVKTALTKLMDQYHPQEHNDTVSTVIDELQQRQHCCGVESYKDWYNVTSWKHNMSVPSSCCKNSTESQNSDCAPQNAYTEGCLDVIESIIKEAFGPLGGVAITIAIVQLLGVIFACCLAYAVKKEYEVV</sequence>
<keyword evidence="6" id="KW-1015">Disulfide bond</keyword>
<dbReference type="AlphaFoldDB" id="A0A3S3RY52"/>
<dbReference type="InterPro" id="IPR000301">
    <property type="entry name" value="Tetraspanin_animals"/>
</dbReference>
<evidence type="ECO:0000313" key="8">
    <source>
        <dbReference type="EMBL" id="RWS04359.1"/>
    </source>
</evidence>
<evidence type="ECO:0000256" key="5">
    <source>
        <dbReference type="ARBA" id="ARBA00023136"/>
    </source>
</evidence>
<keyword evidence="5 7" id="KW-0472">Membrane</keyword>
<dbReference type="PIRSF" id="PIRSF002419">
    <property type="entry name" value="Tetraspanin"/>
    <property type="match status" value="1"/>
</dbReference>
<dbReference type="GO" id="GO:0005886">
    <property type="term" value="C:plasma membrane"/>
    <property type="evidence" value="ECO:0007669"/>
    <property type="project" value="TreeGrafter"/>
</dbReference>
<keyword evidence="4 7" id="KW-1133">Transmembrane helix</keyword>
<evidence type="ECO:0000256" key="6">
    <source>
        <dbReference type="PIRSR" id="PIRSR002419-1"/>
    </source>
</evidence>
<keyword evidence="11" id="KW-1185">Reference proteome</keyword>
<dbReference type="Gene3D" id="1.10.1450.10">
    <property type="entry name" value="Tetraspanin"/>
    <property type="match status" value="1"/>
</dbReference>
<evidence type="ECO:0000256" key="3">
    <source>
        <dbReference type="ARBA" id="ARBA00022692"/>
    </source>
</evidence>
<gene>
    <name evidence="9" type="ORF">B4U79_02578</name>
    <name evidence="10" type="ORF">B4U79_05979</name>
    <name evidence="8" type="ORF">B4U79_13908</name>
</gene>
<proteinExistence type="inferred from homology"/>
<dbReference type="EMBL" id="NCKU01005297">
    <property type="protein sequence ID" value="RWS04747.1"/>
    <property type="molecule type" value="Genomic_DNA"/>
</dbReference>
<dbReference type="STRING" id="1965070.A0A3S3RY52"/>
<dbReference type="InterPro" id="IPR018499">
    <property type="entry name" value="Tetraspanin/Peripherin"/>
</dbReference>
<feature type="transmembrane region" description="Helical" evidence="7">
    <location>
        <begin position="32"/>
        <end position="54"/>
    </location>
</feature>
<dbReference type="PROSITE" id="PS00421">
    <property type="entry name" value="TM4_1"/>
    <property type="match status" value="1"/>
</dbReference>
<evidence type="ECO:0000313" key="9">
    <source>
        <dbReference type="EMBL" id="RWS04747.1"/>
    </source>
</evidence>
<organism evidence="10 11">
    <name type="scientific">Dinothrombium tinctorium</name>
    <dbReference type="NCBI Taxonomy" id="1965070"/>
    <lineage>
        <taxon>Eukaryota</taxon>
        <taxon>Metazoa</taxon>
        <taxon>Ecdysozoa</taxon>
        <taxon>Arthropoda</taxon>
        <taxon>Chelicerata</taxon>
        <taxon>Arachnida</taxon>
        <taxon>Acari</taxon>
        <taxon>Acariformes</taxon>
        <taxon>Trombidiformes</taxon>
        <taxon>Prostigmata</taxon>
        <taxon>Anystina</taxon>
        <taxon>Parasitengona</taxon>
        <taxon>Trombidioidea</taxon>
        <taxon>Trombidiidae</taxon>
        <taxon>Dinothrombium</taxon>
    </lineage>
</organism>
<dbReference type="InterPro" id="IPR008952">
    <property type="entry name" value="Tetraspanin_EC2_sf"/>
</dbReference>
<dbReference type="OrthoDB" id="43807at2759"/>
<dbReference type="Pfam" id="PF00335">
    <property type="entry name" value="Tetraspanin"/>
    <property type="match status" value="1"/>
</dbReference>
<dbReference type="PANTHER" id="PTHR19282:SF456">
    <property type="entry name" value="CD63 MOLECULE"/>
    <property type="match status" value="1"/>
</dbReference>
<protein>
    <recommendedName>
        <fullName evidence="7">Tetraspanin</fullName>
    </recommendedName>
</protein>
<evidence type="ECO:0000313" key="10">
    <source>
        <dbReference type="EMBL" id="RWS07768.1"/>
    </source>
</evidence>
<dbReference type="EMBL" id="NCKU01003313">
    <property type="protein sequence ID" value="RWS07768.1"/>
    <property type="molecule type" value="Genomic_DNA"/>
</dbReference>
<comment type="caution">
    <text evidence="10">The sequence shown here is derived from an EMBL/GenBank/DDBJ whole genome shotgun (WGS) entry which is preliminary data.</text>
</comment>
<dbReference type="Proteomes" id="UP000285301">
    <property type="component" value="Unassembled WGS sequence"/>
</dbReference>
<feature type="disulfide bond" evidence="6">
    <location>
        <begin position="126"/>
        <end position="163"/>
    </location>
</feature>
<evidence type="ECO:0000256" key="7">
    <source>
        <dbReference type="RuleBase" id="RU361218"/>
    </source>
</evidence>
<evidence type="ECO:0000256" key="2">
    <source>
        <dbReference type="ARBA" id="ARBA00006840"/>
    </source>
</evidence>
<accession>A0A3S3RY52</accession>
<name>A0A3S3RY52_9ACAR</name>
<dbReference type="EMBL" id="NCKU01005611">
    <property type="protein sequence ID" value="RWS04359.1"/>
    <property type="molecule type" value="Genomic_DNA"/>
</dbReference>
<dbReference type="CDD" id="cd03127">
    <property type="entry name" value="tetraspanin_LEL"/>
    <property type="match status" value="1"/>
</dbReference>
<comment type="caution">
    <text evidence="7">Lacks conserved residue(s) required for the propagation of feature annotation.</text>
</comment>
<dbReference type="SUPFAM" id="SSF48652">
    <property type="entry name" value="Tetraspanin"/>
    <property type="match status" value="1"/>
</dbReference>
<comment type="subcellular location">
    <subcellularLocation>
        <location evidence="1 7">Membrane</location>
        <topology evidence="1 7">Multi-pass membrane protein</topology>
    </subcellularLocation>
</comment>
<evidence type="ECO:0000256" key="1">
    <source>
        <dbReference type="ARBA" id="ARBA00004141"/>
    </source>
</evidence>
<evidence type="ECO:0000256" key="4">
    <source>
        <dbReference type="ARBA" id="ARBA00022989"/>
    </source>
</evidence>